<accession>A0A382RBC3</accession>
<evidence type="ECO:0000313" key="1">
    <source>
        <dbReference type="EMBL" id="SVC95024.1"/>
    </source>
</evidence>
<organism evidence="1">
    <name type="scientific">marine metagenome</name>
    <dbReference type="NCBI Taxonomy" id="408172"/>
    <lineage>
        <taxon>unclassified sequences</taxon>
        <taxon>metagenomes</taxon>
        <taxon>ecological metagenomes</taxon>
    </lineage>
</organism>
<proteinExistence type="predicted"/>
<sequence>MNVSYKKDTNLNSLYFKPARGILSKRLKQ</sequence>
<dbReference type="EMBL" id="UINC01120499">
    <property type="protein sequence ID" value="SVC95024.1"/>
    <property type="molecule type" value="Genomic_DNA"/>
</dbReference>
<dbReference type="AlphaFoldDB" id="A0A382RBC3"/>
<feature type="non-terminal residue" evidence="1">
    <location>
        <position position="29"/>
    </location>
</feature>
<gene>
    <name evidence="1" type="ORF">METZ01_LOCUS347878</name>
</gene>
<name>A0A382RBC3_9ZZZZ</name>
<reference evidence="1" key="1">
    <citation type="submission" date="2018-05" db="EMBL/GenBank/DDBJ databases">
        <authorList>
            <person name="Lanie J.A."/>
            <person name="Ng W.-L."/>
            <person name="Kazmierczak K.M."/>
            <person name="Andrzejewski T.M."/>
            <person name="Davidsen T.M."/>
            <person name="Wayne K.J."/>
            <person name="Tettelin H."/>
            <person name="Glass J.I."/>
            <person name="Rusch D."/>
            <person name="Podicherti R."/>
            <person name="Tsui H.-C.T."/>
            <person name="Winkler M.E."/>
        </authorList>
    </citation>
    <scope>NUCLEOTIDE SEQUENCE</scope>
</reference>
<protein>
    <submittedName>
        <fullName evidence="1">Uncharacterized protein</fullName>
    </submittedName>
</protein>